<evidence type="ECO:0000256" key="13">
    <source>
        <dbReference type="ARBA" id="ARBA00023242"/>
    </source>
</evidence>
<keyword evidence="8" id="KW-0694">RNA-binding</keyword>
<dbReference type="InterPro" id="IPR010614">
    <property type="entry name" value="RAD3-like_helicase_DEAD"/>
</dbReference>
<dbReference type="InterPro" id="IPR027417">
    <property type="entry name" value="P-loop_NTPase"/>
</dbReference>
<dbReference type="GO" id="GO:0004386">
    <property type="term" value="F:helicase activity"/>
    <property type="evidence" value="ECO:0007669"/>
    <property type="project" value="UniProtKB-KW"/>
</dbReference>
<reference evidence="17 18" key="1">
    <citation type="journal article" date="2023" name="Sci. Data">
        <title>Genome assembly of the Korean intertidal mud-creeper Batillaria attramentaria.</title>
        <authorList>
            <person name="Patra A.K."/>
            <person name="Ho P.T."/>
            <person name="Jun S."/>
            <person name="Lee S.J."/>
            <person name="Kim Y."/>
            <person name="Won Y.J."/>
        </authorList>
    </citation>
    <scope>NUCLEOTIDE SEQUENCE [LARGE SCALE GENOMIC DNA]</scope>
    <source>
        <strain evidence="17">Wonlab-2016</strain>
    </source>
</reference>
<comment type="caution">
    <text evidence="17">The sequence shown here is derived from an EMBL/GenBank/DDBJ whole genome shotgun (WGS) entry which is preliminary data.</text>
</comment>
<comment type="cofactor">
    <cofactor evidence="1">
        <name>[4Fe-4S] cluster</name>
        <dbReference type="ChEBI" id="CHEBI:49883"/>
    </cofactor>
</comment>
<keyword evidence="7" id="KW-0067">ATP-binding</keyword>
<dbReference type="InterPro" id="IPR014013">
    <property type="entry name" value="Helic_SF1/SF2_ATP-bd_DinG/Rad3"/>
</dbReference>
<evidence type="ECO:0000256" key="7">
    <source>
        <dbReference type="ARBA" id="ARBA00022840"/>
    </source>
</evidence>
<dbReference type="GO" id="GO:0005524">
    <property type="term" value="F:ATP binding"/>
    <property type="evidence" value="ECO:0007669"/>
    <property type="project" value="UniProtKB-KW"/>
</dbReference>
<evidence type="ECO:0000256" key="9">
    <source>
        <dbReference type="ARBA" id="ARBA00023004"/>
    </source>
</evidence>
<dbReference type="PANTHER" id="PTHR11472:SF41">
    <property type="entry name" value="ATP-DEPENDENT DNA HELICASE DDX11-RELATED"/>
    <property type="match status" value="1"/>
</dbReference>
<sequence length="705" mass="79313">MDDEFEDDDDILASMEMDNITCSPSQTTPKSGTQQEPGVTLTDMVAPDKFPFPFEPYNIQRDFMKQLYQCLQSGNVGIFESPTGTGKSLSLICGALKWLHDFQEKQKQEVESLLNEATNVASSTKGEVDWVTEFTRKKEQEERLSQAKRELELIQKRENRLTSMRSTSKVSRGKRKLVQLEDDFTDLMKNASSDVQTALTTELEGIKRQRLDQSSATSDDEDGHLIPDDYQSDEEKTANDDDEADEEECHVTKIYYCSRTHSQLAQFVREIIKSPFGDDTRVVSLGSRQNLCINQAVRRLKSISLINDRCLELQQKKSKAKPGCPFRKQELLDDFKDRALLEVCDIEQLVTLGRQTKTCPYYGSRLAVPAAEVVVLPYNTLLHKATRQASGVRLAGNIVIVDEAHNLLETINNVHSVEVTGSQLLRAHSQLSQYENKFRSRLKAKNLMYVKQMLFVLSSLVRCLGDVHLVTINNFLFEAKVDNLNLFKLLRYCQRSQISKKLNGFVEKYQVPEVVQAKPTEPKQTNTTGLSKFLQEIGKSKAGNTKEEIAADVSQSNEPMAPVLNSPLMHIESFLLALTTANEDGRVVVNRQNLMSRSSIKFLLLNPAVHFADVLQEARAVVVAGGTMQPIDEFKEQLFYAAGIQPDRILEFSCGHVIPADNLLPLTLASGPTGTTLDFTYQARDNPKLVSEHATIYIGYVKMMS</sequence>
<evidence type="ECO:0000256" key="14">
    <source>
        <dbReference type="SAM" id="Coils"/>
    </source>
</evidence>
<keyword evidence="13" id="KW-0539">Nucleus</keyword>
<dbReference type="InterPro" id="IPR013020">
    <property type="entry name" value="Rad3/Chl1-like"/>
</dbReference>
<dbReference type="NCBIfam" id="TIGR00604">
    <property type="entry name" value="rad3"/>
    <property type="match status" value="1"/>
</dbReference>
<evidence type="ECO:0000256" key="6">
    <source>
        <dbReference type="ARBA" id="ARBA00022806"/>
    </source>
</evidence>
<feature type="coiled-coil region" evidence="14">
    <location>
        <begin position="100"/>
        <end position="164"/>
    </location>
</feature>
<keyword evidence="12" id="KW-0413">Isomerase</keyword>
<dbReference type="Pfam" id="PF06733">
    <property type="entry name" value="DEAD_2"/>
    <property type="match status" value="1"/>
</dbReference>
<proteinExistence type="predicted"/>
<keyword evidence="18" id="KW-1185">Reference proteome</keyword>
<keyword evidence="3" id="KW-0479">Metal-binding</keyword>
<dbReference type="GO" id="GO:0005634">
    <property type="term" value="C:nucleus"/>
    <property type="evidence" value="ECO:0007669"/>
    <property type="project" value="UniProtKB-SubCell"/>
</dbReference>
<keyword evidence="14" id="KW-0175">Coiled coil</keyword>
<keyword evidence="5" id="KW-0378">Hydrolase</keyword>
<keyword evidence="10" id="KW-0411">Iron-sulfur</keyword>
<dbReference type="FunFam" id="3.40.50.300:FF:001050">
    <property type="entry name" value="ATP-dependent DNA helicase DDX11"/>
    <property type="match status" value="1"/>
</dbReference>
<dbReference type="PANTHER" id="PTHR11472">
    <property type="entry name" value="DNA REPAIR DEAD HELICASE RAD3/XP-D SUBFAMILY MEMBER"/>
    <property type="match status" value="1"/>
</dbReference>
<feature type="domain" description="Helicase ATP-binding" evidence="16">
    <location>
        <begin position="46"/>
        <end position="454"/>
    </location>
</feature>
<gene>
    <name evidence="17" type="ORF">BaRGS_00012320</name>
</gene>
<keyword evidence="6" id="KW-0347">Helicase</keyword>
<evidence type="ECO:0000313" key="18">
    <source>
        <dbReference type="Proteomes" id="UP001519460"/>
    </source>
</evidence>
<dbReference type="Proteomes" id="UP001519460">
    <property type="component" value="Unassembled WGS sequence"/>
</dbReference>
<evidence type="ECO:0000256" key="10">
    <source>
        <dbReference type="ARBA" id="ARBA00023014"/>
    </source>
</evidence>
<evidence type="ECO:0000256" key="1">
    <source>
        <dbReference type="ARBA" id="ARBA00001966"/>
    </source>
</evidence>
<dbReference type="AlphaFoldDB" id="A0ABD0LB22"/>
<comment type="subcellular location">
    <subcellularLocation>
        <location evidence="2">Nucleus</location>
    </subcellularLocation>
</comment>
<evidence type="ECO:0000256" key="2">
    <source>
        <dbReference type="ARBA" id="ARBA00004123"/>
    </source>
</evidence>
<protein>
    <recommendedName>
        <fullName evidence="16">Helicase ATP-binding domain-containing protein</fullName>
    </recommendedName>
</protein>
<evidence type="ECO:0000256" key="8">
    <source>
        <dbReference type="ARBA" id="ARBA00022884"/>
    </source>
</evidence>
<dbReference type="SUPFAM" id="SSF52540">
    <property type="entry name" value="P-loop containing nucleoside triphosphate hydrolases"/>
    <property type="match status" value="1"/>
</dbReference>
<dbReference type="SMART" id="SM00488">
    <property type="entry name" value="DEXDc2"/>
    <property type="match status" value="1"/>
</dbReference>
<accession>A0ABD0LB22</accession>
<dbReference type="InterPro" id="IPR045028">
    <property type="entry name" value="DinG/Rad3-like"/>
</dbReference>
<dbReference type="EMBL" id="JACVVK020000067">
    <property type="protein sequence ID" value="KAK7496398.1"/>
    <property type="molecule type" value="Genomic_DNA"/>
</dbReference>
<dbReference type="GO" id="GO:0016787">
    <property type="term" value="F:hydrolase activity"/>
    <property type="evidence" value="ECO:0007669"/>
    <property type="project" value="UniProtKB-KW"/>
</dbReference>
<dbReference type="Gene3D" id="3.40.50.300">
    <property type="entry name" value="P-loop containing nucleotide triphosphate hydrolases"/>
    <property type="match status" value="2"/>
</dbReference>
<dbReference type="InterPro" id="IPR006554">
    <property type="entry name" value="Helicase-like_DEXD_c2"/>
</dbReference>
<keyword evidence="11" id="KW-0238">DNA-binding</keyword>
<dbReference type="PROSITE" id="PS51193">
    <property type="entry name" value="HELICASE_ATP_BIND_2"/>
    <property type="match status" value="1"/>
</dbReference>
<evidence type="ECO:0000313" key="17">
    <source>
        <dbReference type="EMBL" id="KAK7496398.1"/>
    </source>
</evidence>
<feature type="region of interest" description="Disordered" evidence="15">
    <location>
        <begin position="206"/>
        <end position="245"/>
    </location>
</feature>
<feature type="compositionally biased region" description="Basic and acidic residues" evidence="15">
    <location>
        <begin position="223"/>
        <end position="239"/>
    </location>
</feature>
<organism evidence="17 18">
    <name type="scientific">Batillaria attramentaria</name>
    <dbReference type="NCBI Taxonomy" id="370345"/>
    <lineage>
        <taxon>Eukaryota</taxon>
        <taxon>Metazoa</taxon>
        <taxon>Spiralia</taxon>
        <taxon>Lophotrochozoa</taxon>
        <taxon>Mollusca</taxon>
        <taxon>Gastropoda</taxon>
        <taxon>Caenogastropoda</taxon>
        <taxon>Sorbeoconcha</taxon>
        <taxon>Cerithioidea</taxon>
        <taxon>Batillariidae</taxon>
        <taxon>Batillaria</taxon>
    </lineage>
</organism>
<evidence type="ECO:0000256" key="3">
    <source>
        <dbReference type="ARBA" id="ARBA00022723"/>
    </source>
</evidence>
<keyword evidence="4" id="KW-0547">Nucleotide-binding</keyword>
<dbReference type="GO" id="GO:0003723">
    <property type="term" value="F:RNA binding"/>
    <property type="evidence" value="ECO:0007669"/>
    <property type="project" value="UniProtKB-KW"/>
</dbReference>
<evidence type="ECO:0000256" key="15">
    <source>
        <dbReference type="SAM" id="MobiDB-lite"/>
    </source>
</evidence>
<evidence type="ECO:0000259" key="16">
    <source>
        <dbReference type="PROSITE" id="PS51193"/>
    </source>
</evidence>
<evidence type="ECO:0000256" key="4">
    <source>
        <dbReference type="ARBA" id="ARBA00022741"/>
    </source>
</evidence>
<evidence type="ECO:0000256" key="11">
    <source>
        <dbReference type="ARBA" id="ARBA00023125"/>
    </source>
</evidence>
<evidence type="ECO:0000256" key="5">
    <source>
        <dbReference type="ARBA" id="ARBA00022801"/>
    </source>
</evidence>
<dbReference type="GO" id="GO:0051536">
    <property type="term" value="F:iron-sulfur cluster binding"/>
    <property type="evidence" value="ECO:0007669"/>
    <property type="project" value="UniProtKB-KW"/>
</dbReference>
<dbReference type="GO" id="GO:0003677">
    <property type="term" value="F:DNA binding"/>
    <property type="evidence" value="ECO:0007669"/>
    <property type="project" value="UniProtKB-KW"/>
</dbReference>
<evidence type="ECO:0000256" key="12">
    <source>
        <dbReference type="ARBA" id="ARBA00023235"/>
    </source>
</evidence>
<dbReference type="GO" id="GO:0046872">
    <property type="term" value="F:metal ion binding"/>
    <property type="evidence" value="ECO:0007669"/>
    <property type="project" value="UniProtKB-KW"/>
</dbReference>
<name>A0ABD0LB22_9CAEN</name>
<keyword evidence="9" id="KW-0408">Iron</keyword>